<evidence type="ECO:0000313" key="2">
    <source>
        <dbReference type="Proteomes" id="UP000045824"/>
    </source>
</evidence>
<proteinExistence type="predicted"/>
<evidence type="ECO:0008006" key="3">
    <source>
        <dbReference type="Google" id="ProtNLM"/>
    </source>
</evidence>
<organism evidence="1 2">
    <name type="scientific">Yersinia kristensenii</name>
    <dbReference type="NCBI Taxonomy" id="28152"/>
    <lineage>
        <taxon>Bacteria</taxon>
        <taxon>Pseudomonadati</taxon>
        <taxon>Pseudomonadota</taxon>
        <taxon>Gammaproteobacteria</taxon>
        <taxon>Enterobacterales</taxon>
        <taxon>Yersiniaceae</taxon>
        <taxon>Yersinia</taxon>
    </lineage>
</organism>
<protein>
    <recommendedName>
        <fullName evidence="3">Type 1 fimbrial protein</fullName>
    </recommendedName>
</protein>
<dbReference type="EMBL" id="CPYI01000003">
    <property type="protein sequence ID" value="CNE40848.1"/>
    <property type="molecule type" value="Genomic_DNA"/>
</dbReference>
<dbReference type="Proteomes" id="UP000045824">
    <property type="component" value="Unassembled WGS sequence"/>
</dbReference>
<sequence>MLCHSHRSGWNPLSFKMTDMRVEVVMKSFRVLMIVAIMFSWIISFAASSAQSTLSVTGTITFSGAIVESPCDTSFADQTITTRCYRNGETLTQRQTLSRSMSLTSRLPSQLASSNLEWLNPQRSLGILTVSYL</sequence>
<dbReference type="AlphaFoldDB" id="A0A0T9KY59"/>
<accession>A0A0T9KY59</accession>
<name>A0A0T9KY59_YERKR</name>
<reference evidence="1 2" key="1">
    <citation type="submission" date="2015-03" db="EMBL/GenBank/DDBJ databases">
        <authorList>
            <person name="Murphy D."/>
        </authorList>
    </citation>
    <scope>NUCLEOTIDE SEQUENCE [LARGE SCALE GENOMIC DNA]</scope>
    <source>
        <strain evidence="1 2">FCF326</strain>
    </source>
</reference>
<evidence type="ECO:0000313" key="1">
    <source>
        <dbReference type="EMBL" id="CNE40848.1"/>
    </source>
</evidence>
<gene>
    <name evidence="1" type="ORF">ERS008491_01206</name>
</gene>